<dbReference type="GO" id="GO:0019773">
    <property type="term" value="C:proteasome core complex, alpha-subunit complex"/>
    <property type="evidence" value="ECO:0007669"/>
    <property type="project" value="UniProtKB-UniRule"/>
</dbReference>
<dbReference type="Pfam" id="PF10584">
    <property type="entry name" value="Proteasome_A_N"/>
    <property type="match status" value="1"/>
</dbReference>
<feature type="domain" description="Proteasome alpha-type subunits" evidence="9">
    <location>
        <begin position="8"/>
        <end position="30"/>
    </location>
</feature>
<dbReference type="GO" id="GO:0010498">
    <property type="term" value="P:proteasomal protein catabolic process"/>
    <property type="evidence" value="ECO:0007669"/>
    <property type="project" value="UniProtKB-ARBA"/>
</dbReference>
<dbReference type="EMBL" id="HBKR01013265">
    <property type="protein sequence ID" value="CAE2299968.1"/>
    <property type="molecule type" value="Transcribed_RNA"/>
</dbReference>
<dbReference type="InterPro" id="IPR001353">
    <property type="entry name" value="Proteasome_sua/b"/>
</dbReference>
<dbReference type="CDD" id="cd03751">
    <property type="entry name" value="proteasome_alpha_type_3"/>
    <property type="match status" value="1"/>
</dbReference>
<dbReference type="SUPFAM" id="SSF56235">
    <property type="entry name" value="N-terminal nucleophile aminohydrolases (Ntn hydrolases)"/>
    <property type="match status" value="1"/>
</dbReference>
<dbReference type="SMART" id="SM00948">
    <property type="entry name" value="Proteasome_A_N"/>
    <property type="match status" value="1"/>
</dbReference>
<evidence type="ECO:0000256" key="3">
    <source>
        <dbReference type="ARBA" id="ARBA00004496"/>
    </source>
</evidence>
<dbReference type="GO" id="GO:0005737">
    <property type="term" value="C:cytoplasm"/>
    <property type="evidence" value="ECO:0007669"/>
    <property type="project" value="UniProtKB-SubCell"/>
</dbReference>
<accession>A0A7S4NP84</accession>
<protein>
    <recommendedName>
        <fullName evidence="9">Proteasome alpha-type subunits domain-containing protein</fullName>
    </recommendedName>
</protein>
<organism evidence="10">
    <name type="scientific">Paramoeba aestuarina</name>
    <dbReference type="NCBI Taxonomy" id="180227"/>
    <lineage>
        <taxon>Eukaryota</taxon>
        <taxon>Amoebozoa</taxon>
        <taxon>Discosea</taxon>
        <taxon>Flabellinia</taxon>
        <taxon>Dactylopodida</taxon>
        <taxon>Paramoebidae</taxon>
        <taxon>Paramoeba</taxon>
    </lineage>
</organism>
<dbReference type="InterPro" id="IPR023332">
    <property type="entry name" value="Proteasome_alpha-type"/>
</dbReference>
<evidence type="ECO:0000313" key="10">
    <source>
        <dbReference type="EMBL" id="CAE2299968.1"/>
    </source>
</evidence>
<dbReference type="Gene3D" id="3.60.20.10">
    <property type="entry name" value="Glutamine Phosphoribosylpyrophosphate, subunit 1, domain 1"/>
    <property type="match status" value="1"/>
</dbReference>
<dbReference type="FunFam" id="3.60.20.10:FF:000007">
    <property type="entry name" value="Proteasome subunit alpha type"/>
    <property type="match status" value="1"/>
</dbReference>
<evidence type="ECO:0000256" key="6">
    <source>
        <dbReference type="ARBA" id="ARBA00023242"/>
    </source>
</evidence>
<evidence type="ECO:0000256" key="1">
    <source>
        <dbReference type="ARBA" id="ARBA00002000"/>
    </source>
</evidence>
<proteinExistence type="inferred from homology"/>
<comment type="subcellular location">
    <subcellularLocation>
        <location evidence="3">Cytoplasm</location>
    </subcellularLocation>
    <subcellularLocation>
        <location evidence="2">Nucleus</location>
    </subcellularLocation>
</comment>
<dbReference type="PANTHER" id="PTHR11599">
    <property type="entry name" value="PROTEASOME SUBUNIT ALPHA/BETA"/>
    <property type="match status" value="1"/>
</dbReference>
<evidence type="ECO:0000259" key="9">
    <source>
        <dbReference type="SMART" id="SM00948"/>
    </source>
</evidence>
<comment type="function">
    <text evidence="1">The proteasome is a multicatalytic proteinase complex which is characterized by its ability to cleave peptides with Arg, Phe, Tyr, Leu, and Glu adjacent to the leaving group at neutral or slightly basic pH. The proteasome has an ATP-dependent proteolytic activity.</text>
</comment>
<name>A0A7S4NP84_9EUKA</name>
<dbReference type="InterPro" id="IPR029055">
    <property type="entry name" value="Ntn_hydrolases_N"/>
</dbReference>
<comment type="similarity">
    <text evidence="8">Belongs to the peptidase T1A family.</text>
</comment>
<dbReference type="InterPro" id="IPR000426">
    <property type="entry name" value="Proteasome_asu_N"/>
</dbReference>
<sequence>MSGVGTGYDLSASTFSPDGKIFQIQYAMKAVENSSTSIALRTKDGVIFASEKLIFSKMIVQGSNKRVSMVDRHIGVTISGLMADARQLINRCRSEAVDYKSFYGTPIPVRVMATRIANFCQVYTLYSSVRPFGASILIGGIDEKGPQLFQVDPTGISVGCYASAIGKGRQSARTELEKLKLDEMTCEEAVKEAAKIIHTIHDDVKDKPFQLDMGWISTKNGGVFQEVPKEIVAEAEKFAEDQLDGDDMVD</sequence>
<dbReference type="GO" id="GO:0006511">
    <property type="term" value="P:ubiquitin-dependent protein catabolic process"/>
    <property type="evidence" value="ECO:0007669"/>
    <property type="project" value="InterPro"/>
</dbReference>
<evidence type="ECO:0000256" key="5">
    <source>
        <dbReference type="ARBA" id="ARBA00022942"/>
    </source>
</evidence>
<evidence type="ECO:0000256" key="2">
    <source>
        <dbReference type="ARBA" id="ARBA00004123"/>
    </source>
</evidence>
<keyword evidence="4" id="KW-0963">Cytoplasm</keyword>
<dbReference type="Pfam" id="PF00227">
    <property type="entry name" value="Proteasome"/>
    <property type="match status" value="1"/>
</dbReference>
<evidence type="ECO:0000256" key="7">
    <source>
        <dbReference type="ARBA" id="ARBA00026071"/>
    </source>
</evidence>
<keyword evidence="6" id="KW-0539">Nucleus</keyword>
<evidence type="ECO:0000256" key="4">
    <source>
        <dbReference type="ARBA" id="ARBA00022490"/>
    </source>
</evidence>
<dbReference type="InterPro" id="IPR050115">
    <property type="entry name" value="Proteasome_alpha"/>
</dbReference>
<dbReference type="PROSITE" id="PS51475">
    <property type="entry name" value="PROTEASOME_ALPHA_2"/>
    <property type="match status" value="1"/>
</dbReference>
<comment type="subunit">
    <text evidence="7">The 26S proteasome consists of a 20S proteasome core and two 19S regulatory subunits. The 20S proteasome core is composed of 28 subunits that are arranged in four stacked rings, resulting in a barrel-shaped structure. The two end rings are each formed by seven alpha subunits, and the two central rings are each formed by seven beta subunits. The catalytic chamber with the active sites is on the inside of the barrel.</text>
</comment>
<evidence type="ECO:0000256" key="8">
    <source>
        <dbReference type="PROSITE-ProRule" id="PRU00808"/>
    </source>
</evidence>
<dbReference type="GO" id="GO:0005634">
    <property type="term" value="C:nucleus"/>
    <property type="evidence" value="ECO:0007669"/>
    <property type="project" value="UniProtKB-SubCell"/>
</dbReference>
<dbReference type="AlphaFoldDB" id="A0A7S4NP84"/>
<gene>
    <name evidence="10" type="ORF">NAES01612_LOCUS8792</name>
</gene>
<reference evidence="10" key="1">
    <citation type="submission" date="2021-01" db="EMBL/GenBank/DDBJ databases">
        <authorList>
            <person name="Corre E."/>
            <person name="Pelletier E."/>
            <person name="Niang G."/>
            <person name="Scheremetjew M."/>
            <person name="Finn R."/>
            <person name="Kale V."/>
            <person name="Holt S."/>
            <person name="Cochrane G."/>
            <person name="Meng A."/>
            <person name="Brown T."/>
            <person name="Cohen L."/>
        </authorList>
    </citation>
    <scope>NUCLEOTIDE SEQUENCE</scope>
    <source>
        <strain evidence="10">SoJaBio B1-5/56/2</strain>
    </source>
</reference>
<keyword evidence="5 8" id="KW-0647">Proteasome</keyword>